<keyword evidence="4" id="KW-0342">GTP-binding</keyword>
<comment type="similarity">
    <text evidence="1">Belongs to the small GTPase superfamily. Rho family.</text>
</comment>
<keyword evidence="2" id="KW-0488">Methylation</keyword>
<dbReference type="InterPro" id="IPR005225">
    <property type="entry name" value="Small_GTP-bd"/>
</dbReference>
<evidence type="ECO:0000256" key="1">
    <source>
        <dbReference type="ARBA" id="ARBA00010142"/>
    </source>
</evidence>
<sequence>MEGARRTPCSRQDMLTEALCAHPELRCPINCGSGVTVHTLAHNFLRDKIATVRFCHLPSLLRDLEIRRGSHLTLTLPPSAGVEGLGEFKGATITIDSHFDGTTILYSPHPQRHHLDILAVSGLGGHPYGSFTHKQDGHMWLADSLPQDLPTARVMIYGSNNRIPNSTSFAELDDLAGSFYLALVQILRSKPGNSLVVMGHSLGGLLIKEALVRLLESENDAILLSQIAGCVFFGVPNDGMAIESLIPMVGDQVNRSLLESIRHVNSQILRIQKRAFSRVLAASRISVFCLFETELSPTAIRVGEEYKMEGPLDYLVTQPSATSCLPPNSPPDHSIAIPRTHSELVKFALHDNEYDKVIYVLSQIRDKPDGTKNSNSTETNKPGKIELEFQPAKPALVAANSDDKLPKSVKRKLVIVGDGGIGKTCLLVVFSKGSFPEVYVPTVFENYVADIEIDGKRLELGLWDTAGQEYYDRLRPLSYPDASVILIGFSIDSPNSLDNVFEKWISEVKHFCKGVPILLVGTKKDLRYDQGVIEELRKISQKPVSLEEGTAASQKIGAFMYLECSAKTSEGVRDVFKVASRLALYHRGSKWKRHKCIVL</sequence>
<gene>
    <name evidence="5" type="ORF">QBC34DRAFT_419429</name>
</gene>
<dbReference type="GO" id="GO:0005525">
    <property type="term" value="F:GTP binding"/>
    <property type="evidence" value="ECO:0007669"/>
    <property type="project" value="UniProtKB-KW"/>
</dbReference>
<protein>
    <submittedName>
        <fullName evidence="5">Uncharacterized protein</fullName>
    </submittedName>
</protein>
<reference evidence="5" key="1">
    <citation type="journal article" date="2023" name="Mol. Phylogenet. Evol.">
        <title>Genome-scale phylogeny and comparative genomics of the fungal order Sordariales.</title>
        <authorList>
            <person name="Hensen N."/>
            <person name="Bonometti L."/>
            <person name="Westerberg I."/>
            <person name="Brannstrom I.O."/>
            <person name="Guillou S."/>
            <person name="Cros-Aarteil S."/>
            <person name="Calhoun S."/>
            <person name="Haridas S."/>
            <person name="Kuo A."/>
            <person name="Mondo S."/>
            <person name="Pangilinan J."/>
            <person name="Riley R."/>
            <person name="LaButti K."/>
            <person name="Andreopoulos B."/>
            <person name="Lipzen A."/>
            <person name="Chen C."/>
            <person name="Yan M."/>
            <person name="Daum C."/>
            <person name="Ng V."/>
            <person name="Clum A."/>
            <person name="Steindorff A."/>
            <person name="Ohm R.A."/>
            <person name="Martin F."/>
            <person name="Silar P."/>
            <person name="Natvig D.O."/>
            <person name="Lalanne C."/>
            <person name="Gautier V."/>
            <person name="Ament-Velasquez S.L."/>
            <person name="Kruys A."/>
            <person name="Hutchinson M.I."/>
            <person name="Powell A.J."/>
            <person name="Barry K."/>
            <person name="Miller A.N."/>
            <person name="Grigoriev I.V."/>
            <person name="Debuchy R."/>
            <person name="Gladieux P."/>
            <person name="Hiltunen Thoren M."/>
            <person name="Johannesson H."/>
        </authorList>
    </citation>
    <scope>NUCLEOTIDE SEQUENCE</scope>
    <source>
        <strain evidence="5">PSN243</strain>
    </source>
</reference>
<dbReference type="AlphaFoldDB" id="A0AAV9FV37"/>
<evidence type="ECO:0000256" key="3">
    <source>
        <dbReference type="ARBA" id="ARBA00022741"/>
    </source>
</evidence>
<dbReference type="Proteomes" id="UP001321760">
    <property type="component" value="Unassembled WGS sequence"/>
</dbReference>
<dbReference type="PRINTS" id="PR00449">
    <property type="entry name" value="RASTRNSFRMNG"/>
</dbReference>
<keyword evidence="6" id="KW-1185">Reference proteome</keyword>
<reference evidence="5" key="2">
    <citation type="submission" date="2023-05" db="EMBL/GenBank/DDBJ databases">
        <authorList>
            <consortium name="Lawrence Berkeley National Laboratory"/>
            <person name="Steindorff A."/>
            <person name="Hensen N."/>
            <person name="Bonometti L."/>
            <person name="Westerberg I."/>
            <person name="Brannstrom I.O."/>
            <person name="Guillou S."/>
            <person name="Cros-Aarteil S."/>
            <person name="Calhoun S."/>
            <person name="Haridas S."/>
            <person name="Kuo A."/>
            <person name="Mondo S."/>
            <person name="Pangilinan J."/>
            <person name="Riley R."/>
            <person name="Labutti K."/>
            <person name="Andreopoulos B."/>
            <person name="Lipzen A."/>
            <person name="Chen C."/>
            <person name="Yanf M."/>
            <person name="Daum C."/>
            <person name="Ng V."/>
            <person name="Clum A."/>
            <person name="Ohm R."/>
            <person name="Martin F."/>
            <person name="Silar P."/>
            <person name="Natvig D."/>
            <person name="Lalanne C."/>
            <person name="Gautier V."/>
            <person name="Ament-Velasquez S.L."/>
            <person name="Kruys A."/>
            <person name="Hutchinson M.I."/>
            <person name="Powell A.J."/>
            <person name="Barry K."/>
            <person name="Miller A.N."/>
            <person name="Grigoriev I.V."/>
            <person name="Debuchy R."/>
            <person name="Gladieux P."/>
            <person name="Thoren M.H."/>
            <person name="Johannesson H."/>
        </authorList>
    </citation>
    <scope>NUCLEOTIDE SEQUENCE</scope>
    <source>
        <strain evidence="5">PSN243</strain>
    </source>
</reference>
<dbReference type="Gene3D" id="3.40.50.300">
    <property type="entry name" value="P-loop containing nucleotide triphosphate hydrolases"/>
    <property type="match status" value="1"/>
</dbReference>
<dbReference type="Pfam" id="PF00071">
    <property type="entry name" value="Ras"/>
    <property type="match status" value="1"/>
</dbReference>
<proteinExistence type="inferred from homology"/>
<dbReference type="InterPro" id="IPR029058">
    <property type="entry name" value="AB_hydrolase_fold"/>
</dbReference>
<evidence type="ECO:0000313" key="5">
    <source>
        <dbReference type="EMBL" id="KAK4441964.1"/>
    </source>
</evidence>
<dbReference type="InterPro" id="IPR001806">
    <property type="entry name" value="Small_GTPase"/>
</dbReference>
<evidence type="ECO:0000313" key="6">
    <source>
        <dbReference type="Proteomes" id="UP001321760"/>
    </source>
</evidence>
<dbReference type="InterPro" id="IPR003578">
    <property type="entry name" value="Small_GTPase_Rho"/>
</dbReference>
<dbReference type="PROSITE" id="PS51420">
    <property type="entry name" value="RHO"/>
    <property type="match status" value="1"/>
</dbReference>
<dbReference type="SUPFAM" id="SSF53474">
    <property type="entry name" value="alpha/beta-Hydrolases"/>
    <property type="match status" value="1"/>
</dbReference>
<dbReference type="InterPro" id="IPR027417">
    <property type="entry name" value="P-loop_NTPase"/>
</dbReference>
<organism evidence="5 6">
    <name type="scientific">Podospora aff. communis PSN243</name>
    <dbReference type="NCBI Taxonomy" id="3040156"/>
    <lineage>
        <taxon>Eukaryota</taxon>
        <taxon>Fungi</taxon>
        <taxon>Dikarya</taxon>
        <taxon>Ascomycota</taxon>
        <taxon>Pezizomycotina</taxon>
        <taxon>Sordariomycetes</taxon>
        <taxon>Sordariomycetidae</taxon>
        <taxon>Sordariales</taxon>
        <taxon>Podosporaceae</taxon>
        <taxon>Podospora</taxon>
    </lineage>
</organism>
<dbReference type="Gene3D" id="3.40.50.1820">
    <property type="entry name" value="alpha/beta hydrolase"/>
    <property type="match status" value="1"/>
</dbReference>
<evidence type="ECO:0000256" key="2">
    <source>
        <dbReference type="ARBA" id="ARBA00022481"/>
    </source>
</evidence>
<dbReference type="SUPFAM" id="SSF52540">
    <property type="entry name" value="P-loop containing nucleoside triphosphate hydrolases"/>
    <property type="match status" value="1"/>
</dbReference>
<dbReference type="GO" id="GO:0007264">
    <property type="term" value="P:small GTPase-mediated signal transduction"/>
    <property type="evidence" value="ECO:0007669"/>
    <property type="project" value="InterPro"/>
</dbReference>
<dbReference type="PANTHER" id="PTHR24072">
    <property type="entry name" value="RHO FAMILY GTPASE"/>
    <property type="match status" value="1"/>
</dbReference>
<name>A0AAV9FV37_9PEZI</name>
<keyword evidence="3" id="KW-0547">Nucleotide-binding</keyword>
<dbReference type="CDD" id="cd01870">
    <property type="entry name" value="RhoA_like"/>
    <property type="match status" value="1"/>
</dbReference>
<accession>A0AAV9FV37</accession>
<dbReference type="PROSITE" id="PS51421">
    <property type="entry name" value="RAS"/>
    <property type="match status" value="1"/>
</dbReference>
<comment type="caution">
    <text evidence="5">The sequence shown here is derived from an EMBL/GenBank/DDBJ whole genome shotgun (WGS) entry which is preliminary data.</text>
</comment>
<dbReference type="GO" id="GO:0003924">
    <property type="term" value="F:GTPase activity"/>
    <property type="evidence" value="ECO:0007669"/>
    <property type="project" value="InterPro"/>
</dbReference>
<dbReference type="EMBL" id="MU866042">
    <property type="protein sequence ID" value="KAK4441964.1"/>
    <property type="molecule type" value="Genomic_DNA"/>
</dbReference>
<dbReference type="SMART" id="SM00174">
    <property type="entry name" value="RHO"/>
    <property type="match status" value="1"/>
</dbReference>
<dbReference type="SMART" id="SM00175">
    <property type="entry name" value="RAB"/>
    <property type="match status" value="1"/>
</dbReference>
<dbReference type="FunFam" id="3.40.50.300:FF:001179">
    <property type="entry name" value="Rho family GTPase"/>
    <property type="match status" value="1"/>
</dbReference>
<dbReference type="NCBIfam" id="TIGR00231">
    <property type="entry name" value="small_GTP"/>
    <property type="match status" value="1"/>
</dbReference>
<dbReference type="SMART" id="SM00173">
    <property type="entry name" value="RAS"/>
    <property type="match status" value="1"/>
</dbReference>
<evidence type="ECO:0000256" key="4">
    <source>
        <dbReference type="ARBA" id="ARBA00023134"/>
    </source>
</evidence>
<dbReference type="PROSITE" id="PS51419">
    <property type="entry name" value="RAB"/>
    <property type="match status" value="1"/>
</dbReference>